<evidence type="ECO:0000256" key="6">
    <source>
        <dbReference type="ARBA" id="ARBA00023136"/>
    </source>
</evidence>
<comment type="similarity">
    <text evidence="2">Belongs to the adenylyl cyclase class-3 family.</text>
</comment>
<dbReference type="GO" id="GO:0006171">
    <property type="term" value="P:cAMP biosynthetic process"/>
    <property type="evidence" value="ECO:0007669"/>
    <property type="project" value="TreeGrafter"/>
</dbReference>
<dbReference type="FunFam" id="3.30.70.1230:FF:000016">
    <property type="entry name" value="Adenylate/guanylate cyclase domain-containing protein"/>
    <property type="match status" value="1"/>
</dbReference>
<keyword evidence="3" id="KW-1003">Cell membrane</keyword>
<dbReference type="GO" id="GO:0035556">
    <property type="term" value="P:intracellular signal transduction"/>
    <property type="evidence" value="ECO:0007669"/>
    <property type="project" value="InterPro"/>
</dbReference>
<organism evidence="9 10">
    <name type="scientific">Shewanella psychrophila</name>
    <dbReference type="NCBI Taxonomy" id="225848"/>
    <lineage>
        <taxon>Bacteria</taxon>
        <taxon>Pseudomonadati</taxon>
        <taxon>Pseudomonadota</taxon>
        <taxon>Gammaproteobacteria</taxon>
        <taxon>Alteromonadales</taxon>
        <taxon>Shewanellaceae</taxon>
        <taxon>Shewanella</taxon>
    </lineage>
</organism>
<keyword evidence="6 7" id="KW-0472">Membrane</keyword>
<protein>
    <submittedName>
        <fullName evidence="9">Adenylate cyclase</fullName>
        <ecNumber evidence="9">4.6.1.1</ecNumber>
    </submittedName>
</protein>
<dbReference type="PANTHER" id="PTHR43081">
    <property type="entry name" value="ADENYLATE CYCLASE, TERMINAL-DIFFERENTIATION SPECIFIC-RELATED"/>
    <property type="match status" value="1"/>
</dbReference>
<dbReference type="InterPro" id="IPR007890">
    <property type="entry name" value="CHASE2"/>
</dbReference>
<dbReference type="InterPro" id="IPR029787">
    <property type="entry name" value="Nucleotide_cyclase"/>
</dbReference>
<dbReference type="OrthoDB" id="9806704at2"/>
<feature type="transmembrane region" description="Helical" evidence="7">
    <location>
        <begin position="340"/>
        <end position="358"/>
    </location>
</feature>
<dbReference type="GO" id="GO:0030313">
    <property type="term" value="C:cell envelope"/>
    <property type="evidence" value="ECO:0007669"/>
    <property type="project" value="UniProtKB-SubCell"/>
</dbReference>
<comment type="subcellular location">
    <subcellularLocation>
        <location evidence="1">Cell envelope</location>
    </subcellularLocation>
</comment>
<keyword evidence="4 7" id="KW-0812">Transmembrane</keyword>
<evidence type="ECO:0000313" key="9">
    <source>
        <dbReference type="EMBL" id="AQS39633.1"/>
    </source>
</evidence>
<accession>A0A1S6HVP8</accession>
<evidence type="ECO:0000256" key="2">
    <source>
        <dbReference type="ARBA" id="ARBA00005381"/>
    </source>
</evidence>
<dbReference type="CDD" id="cd07302">
    <property type="entry name" value="CHD"/>
    <property type="match status" value="1"/>
</dbReference>
<evidence type="ECO:0000256" key="5">
    <source>
        <dbReference type="ARBA" id="ARBA00022989"/>
    </source>
</evidence>
<feature type="transmembrane region" description="Helical" evidence="7">
    <location>
        <begin position="364"/>
        <end position="383"/>
    </location>
</feature>
<feature type="domain" description="Guanylate cyclase" evidence="8">
    <location>
        <begin position="428"/>
        <end position="559"/>
    </location>
</feature>
<evidence type="ECO:0000259" key="8">
    <source>
        <dbReference type="PROSITE" id="PS50125"/>
    </source>
</evidence>
<evidence type="ECO:0000256" key="1">
    <source>
        <dbReference type="ARBA" id="ARBA00004196"/>
    </source>
</evidence>
<keyword evidence="9" id="KW-0456">Lyase</keyword>
<dbReference type="KEGG" id="spsw:Sps_04548"/>
<evidence type="ECO:0000256" key="7">
    <source>
        <dbReference type="SAM" id="Phobius"/>
    </source>
</evidence>
<gene>
    <name evidence="9" type="ORF">Sps_04548</name>
</gene>
<evidence type="ECO:0000256" key="3">
    <source>
        <dbReference type="ARBA" id="ARBA00022475"/>
    </source>
</evidence>
<dbReference type="PROSITE" id="PS50125">
    <property type="entry name" value="GUANYLATE_CYCLASE_2"/>
    <property type="match status" value="1"/>
</dbReference>
<reference evidence="9 10" key="1">
    <citation type="submission" date="2016-03" db="EMBL/GenBank/DDBJ databases">
        <title>Complete genome sequence of Shewanella psychrophila WP2, a deep sea bacterium isolated from west Pacific sediment.</title>
        <authorList>
            <person name="Xu G."/>
            <person name="Jian H."/>
        </authorList>
    </citation>
    <scope>NUCLEOTIDE SEQUENCE [LARGE SCALE GENOMIC DNA]</scope>
    <source>
        <strain evidence="9 10">WP2</strain>
    </source>
</reference>
<dbReference type="EMBL" id="CP014782">
    <property type="protein sequence ID" value="AQS39633.1"/>
    <property type="molecule type" value="Genomic_DNA"/>
</dbReference>
<feature type="transmembrane region" description="Helical" evidence="7">
    <location>
        <begin position="313"/>
        <end position="333"/>
    </location>
</feature>
<dbReference type="STRING" id="225848.Sps_04548"/>
<evidence type="ECO:0000256" key="4">
    <source>
        <dbReference type="ARBA" id="ARBA00022692"/>
    </source>
</evidence>
<keyword evidence="5 7" id="KW-1133">Transmembrane helix</keyword>
<dbReference type="GO" id="GO:0004016">
    <property type="term" value="F:adenylate cyclase activity"/>
    <property type="evidence" value="ECO:0007669"/>
    <property type="project" value="UniProtKB-EC"/>
</dbReference>
<dbReference type="AlphaFoldDB" id="A0A1S6HVP8"/>
<dbReference type="PANTHER" id="PTHR43081:SF1">
    <property type="entry name" value="ADENYLATE CYCLASE, TERMINAL-DIFFERENTIATION SPECIFIC"/>
    <property type="match status" value="1"/>
</dbReference>
<dbReference type="EC" id="4.6.1.1" evidence="9"/>
<proteinExistence type="inferred from homology"/>
<keyword evidence="10" id="KW-1185">Reference proteome</keyword>
<sequence length="622" mass="69445">MTNSGSFLNVFTVFVLFLVCIETLWLQALHPLEFGVSDFLVKIHARSTEPDPDVVIVNIDDASLARMEDKVGSWFWPRSVHGEMIEGISKQNPAAIVFDLSFVERDLYRTESDAMFNQALAGKENIFFALVRLSSEQDKNGPQLSQIAQQVGLVKTELALPNARAALMPPLAVSTQYWRLGTVNFLNDSDGVGRRYDVYQNLYGWLMPSLPAKVVSSLGYEVPELEHIVLSWSGTKNPYRRFSYADLYDDFNREMPLRDPGELAGKIVIIGADASALHDIRVTPIDSLYSGLDILATAIDNLKNQRYMTLLPMWSYLLISLGSIVSVYICFLLRVNAISVGVSLLSASVLALLVSYLFLSQLLLLHLLTPLVLVWLYYFSLALREYLLERQSRMKAIRLFSRFVNPLVVKELVSSEGLSREGESREISVLFSDIRGFTSLSENRSPQEVVSLLNRYFTLQVAVVFKHGGSLDKFIGDCIMAFWGAPLDDQQHAVNAVKAALEMAEVLQQFKQELGEQDANFDVGIGIHSGPAVVGLIGSDQRKEYTAIGDTVNLASRIEGLTKGVSRILVSSDTKTLCGEHFDFEPFGFYKVKGRAQDVELFAPTEADDFSDLECPVNRERV</sequence>
<dbReference type="SMART" id="SM01080">
    <property type="entry name" value="CHASE2"/>
    <property type="match status" value="1"/>
</dbReference>
<dbReference type="Gene3D" id="3.30.70.1230">
    <property type="entry name" value="Nucleotide cyclase"/>
    <property type="match status" value="1"/>
</dbReference>
<dbReference type="InterPro" id="IPR001054">
    <property type="entry name" value="A/G_cyclase"/>
</dbReference>
<name>A0A1S6HVP8_9GAMM</name>
<dbReference type="SUPFAM" id="SSF55073">
    <property type="entry name" value="Nucleotide cyclase"/>
    <property type="match status" value="1"/>
</dbReference>
<dbReference type="Proteomes" id="UP000189545">
    <property type="component" value="Chromosome"/>
</dbReference>
<dbReference type="Pfam" id="PF05226">
    <property type="entry name" value="CHASE2"/>
    <property type="match status" value="1"/>
</dbReference>
<dbReference type="Pfam" id="PF00211">
    <property type="entry name" value="Guanylate_cyc"/>
    <property type="match status" value="1"/>
</dbReference>
<feature type="transmembrane region" description="Helical" evidence="7">
    <location>
        <begin position="7"/>
        <end position="26"/>
    </location>
</feature>
<dbReference type="SMART" id="SM00044">
    <property type="entry name" value="CYCc"/>
    <property type="match status" value="1"/>
</dbReference>
<evidence type="ECO:0000313" key="10">
    <source>
        <dbReference type="Proteomes" id="UP000189545"/>
    </source>
</evidence>
<dbReference type="RefSeq" id="WP_077754500.1">
    <property type="nucleotide sequence ID" value="NZ_CP014782.1"/>
</dbReference>
<dbReference type="InterPro" id="IPR050697">
    <property type="entry name" value="Adenylyl/Guanylyl_Cyclase_3/4"/>
</dbReference>